<dbReference type="InterPro" id="IPR050260">
    <property type="entry name" value="FAD-bd_OxRdtase"/>
</dbReference>
<dbReference type="AlphaFoldDB" id="A0AAF0CWH6"/>
<dbReference type="KEGG" id="vie:OL234_04215"/>
<gene>
    <name evidence="9" type="ORF">OL234_04215</name>
</gene>
<dbReference type="SUPFAM" id="SSF55424">
    <property type="entry name" value="FAD/NAD-linked reductases, dimerisation (C-terminal) domain"/>
    <property type="match status" value="1"/>
</dbReference>
<dbReference type="Pfam" id="PF01206">
    <property type="entry name" value="TusA"/>
    <property type="match status" value="1"/>
</dbReference>
<dbReference type="InterPro" id="IPR032836">
    <property type="entry name" value="DsrE2-like"/>
</dbReference>
<dbReference type="PANTHER" id="PTHR43429">
    <property type="entry name" value="PYRIDINE NUCLEOTIDE-DISULFIDE OXIDOREDUCTASE DOMAIN-CONTAINING"/>
    <property type="match status" value="1"/>
</dbReference>
<dbReference type="Pfam" id="PF07992">
    <property type="entry name" value="Pyr_redox_2"/>
    <property type="match status" value="1"/>
</dbReference>
<dbReference type="PRINTS" id="PR00411">
    <property type="entry name" value="PNDRDTASEI"/>
</dbReference>
<dbReference type="Proteomes" id="UP001179647">
    <property type="component" value="Chromosome"/>
</dbReference>
<feature type="domain" description="Rhodanese" evidence="8">
    <location>
        <begin position="465"/>
        <end position="552"/>
    </location>
</feature>
<keyword evidence="4" id="KW-0274">FAD</keyword>
<dbReference type="GO" id="GO:0050451">
    <property type="term" value="F:CoA-disulfide reductase (NADPH) activity"/>
    <property type="evidence" value="ECO:0007669"/>
    <property type="project" value="UniProtKB-EC"/>
</dbReference>
<dbReference type="EMBL" id="CP110232">
    <property type="protein sequence ID" value="WEG74106.1"/>
    <property type="molecule type" value="Genomic_DNA"/>
</dbReference>
<evidence type="ECO:0000256" key="3">
    <source>
        <dbReference type="ARBA" id="ARBA00022630"/>
    </source>
</evidence>
<dbReference type="PROSITE" id="PS50206">
    <property type="entry name" value="RHODANESE_3"/>
    <property type="match status" value="1"/>
</dbReference>
<dbReference type="InterPro" id="IPR036873">
    <property type="entry name" value="Rhodanese-like_dom_sf"/>
</dbReference>
<dbReference type="EC" id="1.8.1.14" evidence="9"/>
<dbReference type="NCBIfam" id="NF010037">
    <property type="entry name" value="PRK13512.1"/>
    <property type="match status" value="1"/>
</dbReference>
<dbReference type="SUPFAM" id="SSF52821">
    <property type="entry name" value="Rhodanese/Cell cycle control phosphatase"/>
    <property type="match status" value="1"/>
</dbReference>
<dbReference type="Pfam" id="PF13686">
    <property type="entry name" value="DrsE_2"/>
    <property type="match status" value="1"/>
</dbReference>
<dbReference type="InterPro" id="IPR016156">
    <property type="entry name" value="FAD/NAD-linked_Rdtase_dimer_sf"/>
</dbReference>
<evidence type="ECO:0000256" key="1">
    <source>
        <dbReference type="ARBA" id="ARBA00001974"/>
    </source>
</evidence>
<keyword evidence="5 9" id="KW-0560">Oxidoreductase</keyword>
<keyword evidence="3" id="KW-0285">Flavoprotein</keyword>
<dbReference type="InterPro" id="IPR004099">
    <property type="entry name" value="Pyr_nucl-diS_OxRdtase_dimer"/>
</dbReference>
<dbReference type="PANTHER" id="PTHR43429:SF1">
    <property type="entry name" value="NAD(P)H SULFUR OXIDOREDUCTASE (COA-DEPENDENT)"/>
    <property type="match status" value="1"/>
</dbReference>
<dbReference type="InterPro" id="IPR001455">
    <property type="entry name" value="TusA-like"/>
</dbReference>
<keyword evidence="6" id="KW-0558">Oxidation</keyword>
<sequence length="831" mass="90980">MSNKKIVIIGGVAGGATAAARIRRLSEESEIVIFEKGAYISFANCGLPYHIGGTIQERDDLLLQTVDGMTDNYRIDVRIQTEVLRILPDARLVEVINHQTGETYQESYDELIISTGAKAIIPPFDGLKEADNIYTLRNIPDMDSIIEHIEHKSVKTAVVIGGGFIGLEMVENLVERGIETSLVEMGQQVMPSIDYEMAQIIHQQLNLHQVNVVLNDGVAHFENKGHKIILQSGNTLTADLIILAIGVSPESTLAREAGIKLGMRNAIKVSRQFETSRPHIYAIGDAIQVSDYVTGKDTLIPLAWPANRQGRLVADHLFGKKVAYPGTLGTAIAKVFELTVASTGQNEKNLIKQEIAYQAIHCHPNSHASYYPGATPIALKLLFSPDGKILGAQGIGSEGVAKRIDVIATAMHYQQDARSLAGLELAYAPPYSSAKDPVNILGYMAENVLEGIVTNIQWSDVPKLVKEQAFILDVREEFEVAIGKIDGAMVIPLSNLRQRLNELPKDRIIYVYCQVGHRGYNACRILIANGFEVKNIDGGYKTYKQSIYQLTKSTANPNREHKKELKVSSSTNVNQVSTENVVKVDACGLQCPGPILKVKQTMDKLVPGEVLEVVASDFGFSADIAAWCHSTNNNLLSNEIVANRVIARLQKSKESNTTDPVTCSLNQDRGSQLIESDNNATMVVFSGDLDKALASMIIATGAAAMGKEVTMFFTFWGLSILKKENVKVPKKGMAKMFDKMLPKHANRLPISKMNMLGMGSKMIKDVMKKKNVDSLPQMIKNAEDAGVKFVACTMSMDIMGISKDELMDSVEYGGVAAYLGDAEKSHLNLFI</sequence>
<comment type="similarity">
    <text evidence="2">Belongs to the class-III pyridine nucleotide-disulfide oxidoreductase family.</text>
</comment>
<dbReference type="SUPFAM" id="SSF51905">
    <property type="entry name" value="FAD/NAD(P)-binding domain"/>
    <property type="match status" value="2"/>
</dbReference>
<evidence type="ECO:0000313" key="9">
    <source>
        <dbReference type="EMBL" id="WEG74106.1"/>
    </source>
</evidence>
<dbReference type="Gene3D" id="3.40.1260.10">
    <property type="entry name" value="DsrEFH-like"/>
    <property type="match status" value="1"/>
</dbReference>
<keyword evidence="7" id="KW-0676">Redox-active center</keyword>
<keyword evidence="10" id="KW-1185">Reference proteome</keyword>
<dbReference type="InterPro" id="IPR036868">
    <property type="entry name" value="TusA-like_sf"/>
</dbReference>
<dbReference type="SMART" id="SM00450">
    <property type="entry name" value="RHOD"/>
    <property type="match status" value="1"/>
</dbReference>
<evidence type="ECO:0000259" key="8">
    <source>
        <dbReference type="PROSITE" id="PS50206"/>
    </source>
</evidence>
<reference evidence="9" key="1">
    <citation type="submission" date="2022-10" db="EMBL/GenBank/DDBJ databases">
        <title>Vagococcus sp. isolated from poultry meat.</title>
        <authorList>
            <person name="Johansson P."/>
            <person name="Bjorkroth J."/>
        </authorList>
    </citation>
    <scope>NUCLEOTIDE SEQUENCE</scope>
    <source>
        <strain evidence="9">STAA11</strain>
    </source>
</reference>
<dbReference type="Gene3D" id="3.30.110.40">
    <property type="entry name" value="TusA-like domain"/>
    <property type="match status" value="1"/>
</dbReference>
<proteinExistence type="inferred from homology"/>
<evidence type="ECO:0000256" key="2">
    <source>
        <dbReference type="ARBA" id="ARBA00009130"/>
    </source>
</evidence>
<dbReference type="InterPro" id="IPR027396">
    <property type="entry name" value="DsrEFH-like"/>
</dbReference>
<dbReference type="SUPFAM" id="SSF64307">
    <property type="entry name" value="SirA-like"/>
    <property type="match status" value="1"/>
</dbReference>
<dbReference type="PRINTS" id="PR00368">
    <property type="entry name" value="FADPNR"/>
</dbReference>
<dbReference type="Pfam" id="PF00581">
    <property type="entry name" value="Rhodanese"/>
    <property type="match status" value="1"/>
</dbReference>
<dbReference type="SUPFAM" id="SSF75169">
    <property type="entry name" value="DsrEFH-like"/>
    <property type="match status" value="1"/>
</dbReference>
<dbReference type="InterPro" id="IPR036188">
    <property type="entry name" value="FAD/NAD-bd_sf"/>
</dbReference>
<dbReference type="InterPro" id="IPR023753">
    <property type="entry name" value="FAD/NAD-binding_dom"/>
</dbReference>
<accession>A0AAF0CWH6</accession>
<evidence type="ECO:0000313" key="10">
    <source>
        <dbReference type="Proteomes" id="UP001179647"/>
    </source>
</evidence>
<organism evidence="9 10">
    <name type="scientific">Vagococcus intermedius</name>
    <dbReference type="NCBI Taxonomy" id="2991418"/>
    <lineage>
        <taxon>Bacteria</taxon>
        <taxon>Bacillati</taxon>
        <taxon>Bacillota</taxon>
        <taxon>Bacilli</taxon>
        <taxon>Lactobacillales</taxon>
        <taxon>Enterococcaceae</taxon>
        <taxon>Vagococcus</taxon>
    </lineage>
</organism>
<dbReference type="Pfam" id="PF02852">
    <property type="entry name" value="Pyr_redox_dim"/>
    <property type="match status" value="1"/>
</dbReference>
<dbReference type="PROSITE" id="PS01148">
    <property type="entry name" value="UPF0033"/>
    <property type="match status" value="1"/>
</dbReference>
<evidence type="ECO:0000256" key="6">
    <source>
        <dbReference type="ARBA" id="ARBA00023097"/>
    </source>
</evidence>
<dbReference type="Gene3D" id="3.50.50.60">
    <property type="entry name" value="FAD/NAD(P)-binding domain"/>
    <property type="match status" value="2"/>
</dbReference>
<dbReference type="InterPro" id="IPR001763">
    <property type="entry name" value="Rhodanese-like_dom"/>
</dbReference>
<dbReference type="RefSeq" id="WP_275469905.1">
    <property type="nucleotide sequence ID" value="NZ_CP110232.1"/>
</dbReference>
<comment type="cofactor">
    <cofactor evidence="1">
        <name>FAD</name>
        <dbReference type="ChEBI" id="CHEBI:57692"/>
    </cofactor>
</comment>
<evidence type="ECO:0000256" key="4">
    <source>
        <dbReference type="ARBA" id="ARBA00022827"/>
    </source>
</evidence>
<protein>
    <submittedName>
        <fullName evidence="9">CoA-disulfide reductase</fullName>
        <ecNumber evidence="9">1.8.1.14</ecNumber>
    </submittedName>
</protein>
<evidence type="ECO:0000256" key="5">
    <source>
        <dbReference type="ARBA" id="ARBA00023002"/>
    </source>
</evidence>
<name>A0AAF0CWH6_9ENTE</name>
<evidence type="ECO:0000256" key="7">
    <source>
        <dbReference type="ARBA" id="ARBA00023284"/>
    </source>
</evidence>
<dbReference type="Gene3D" id="3.40.250.10">
    <property type="entry name" value="Rhodanese-like domain"/>
    <property type="match status" value="1"/>
</dbReference>